<feature type="compositionally biased region" description="Acidic residues" evidence="1">
    <location>
        <begin position="234"/>
        <end position="250"/>
    </location>
</feature>
<organism evidence="4 5">
    <name type="scientific">Pseudogymnoascus verrucosus</name>
    <dbReference type="NCBI Taxonomy" id="342668"/>
    <lineage>
        <taxon>Eukaryota</taxon>
        <taxon>Fungi</taxon>
        <taxon>Dikarya</taxon>
        <taxon>Ascomycota</taxon>
        <taxon>Pezizomycotina</taxon>
        <taxon>Leotiomycetes</taxon>
        <taxon>Thelebolales</taxon>
        <taxon>Thelebolaceae</taxon>
        <taxon>Pseudogymnoascus</taxon>
    </lineage>
</organism>
<dbReference type="OrthoDB" id="413885at2759"/>
<dbReference type="GeneID" id="28840552"/>
<keyword evidence="5" id="KW-1185">Reference proteome</keyword>
<reference evidence="5" key="2">
    <citation type="journal article" date="2018" name="Nat. Commun.">
        <title>Extreme sensitivity to ultraviolet light in the fungal pathogen causing white-nose syndrome of bats.</title>
        <authorList>
            <person name="Palmer J.M."/>
            <person name="Drees K.P."/>
            <person name="Foster J.T."/>
            <person name="Lindner D.L."/>
        </authorList>
    </citation>
    <scope>NUCLEOTIDE SEQUENCE [LARGE SCALE GENOMIC DNA]</scope>
    <source>
        <strain evidence="5">UAMH 10579</strain>
    </source>
</reference>
<evidence type="ECO:0000259" key="3">
    <source>
        <dbReference type="Pfam" id="PF16010"/>
    </source>
</evidence>
<reference evidence="4 5" key="1">
    <citation type="submission" date="2016-03" db="EMBL/GenBank/DDBJ databases">
        <title>Comparative genomics of Pseudogymnoascus destructans, the fungus causing white-nose syndrome of bats.</title>
        <authorList>
            <person name="Palmer J.M."/>
            <person name="Drees K.P."/>
            <person name="Foster J.T."/>
            <person name="Lindner D.L."/>
        </authorList>
    </citation>
    <scope>NUCLEOTIDE SEQUENCE [LARGE SCALE GENOMIC DNA]</scope>
    <source>
        <strain evidence="4 5">UAMH 10579</strain>
    </source>
</reference>
<dbReference type="EMBL" id="KV460247">
    <property type="protein sequence ID" value="OBT94086.1"/>
    <property type="molecule type" value="Genomic_DNA"/>
</dbReference>
<dbReference type="Pfam" id="PF16010">
    <property type="entry name" value="CDH-cyt"/>
    <property type="match status" value="1"/>
</dbReference>
<dbReference type="AlphaFoldDB" id="A0A1B8GE28"/>
<evidence type="ECO:0000313" key="4">
    <source>
        <dbReference type="EMBL" id="OBT94086.1"/>
    </source>
</evidence>
<protein>
    <recommendedName>
        <fullName evidence="3">Cellobiose dehydrogenase-like cytochrome domain-containing protein</fullName>
    </recommendedName>
</protein>
<dbReference type="Gene3D" id="2.60.40.1210">
    <property type="entry name" value="Cellobiose dehydrogenase, cytochrome domain"/>
    <property type="match status" value="1"/>
</dbReference>
<proteinExistence type="predicted"/>
<dbReference type="SUPFAM" id="SSF49344">
    <property type="entry name" value="CBD9-like"/>
    <property type="match status" value="1"/>
</dbReference>
<name>A0A1B8GE28_9PEZI</name>
<evidence type="ECO:0000256" key="1">
    <source>
        <dbReference type="SAM" id="MobiDB-lite"/>
    </source>
</evidence>
<dbReference type="InterPro" id="IPR015920">
    <property type="entry name" value="Cellobiose_DH-like_cyt"/>
</dbReference>
<evidence type="ECO:0000256" key="2">
    <source>
        <dbReference type="SAM" id="SignalP"/>
    </source>
</evidence>
<feature type="chain" id="PRO_5008608475" description="Cellobiose dehydrogenase-like cytochrome domain-containing protein" evidence="2">
    <location>
        <begin position="24"/>
        <end position="298"/>
    </location>
</feature>
<dbReference type="STRING" id="342668.A0A1B8GE28"/>
<sequence>MAHSSAYLFLGLVLSTLTDTTVAQKKGTTAFTDPNTGISFQRFFGAKTTFGFGIALPTEPTTDFIGQLTFPLNGGNGWGGFSMTGDMEGPLLLAAWSDGAGNVISSFRQAENEDDNPPEVTGSFAIRPIAKGTSVSNTFLTYTFLCEGCLDAAFGLGAADTAGDAEMGWALAKTAVGGPETSAGILGFHDSGFGDFTASLGLARSAEFATWAALAGAPIAPAAGAVPIQANAGDGDDGDDDDDDDDDDEGGASNTGGGSTGGNVGAGTVLGGATTGGGNVGGGAGGDDSNDDDSDDED</sequence>
<feature type="signal peptide" evidence="2">
    <location>
        <begin position="1"/>
        <end position="23"/>
    </location>
</feature>
<feature type="compositionally biased region" description="Gly residues" evidence="1">
    <location>
        <begin position="253"/>
        <end position="286"/>
    </location>
</feature>
<evidence type="ECO:0000313" key="5">
    <source>
        <dbReference type="Proteomes" id="UP000091956"/>
    </source>
</evidence>
<gene>
    <name evidence="4" type="ORF">VE01_07166</name>
</gene>
<feature type="domain" description="Cellobiose dehydrogenase-like cytochrome" evidence="3">
    <location>
        <begin position="31"/>
        <end position="209"/>
    </location>
</feature>
<dbReference type="RefSeq" id="XP_018127819.1">
    <property type="nucleotide sequence ID" value="XM_018276601.1"/>
</dbReference>
<feature type="region of interest" description="Disordered" evidence="1">
    <location>
        <begin position="227"/>
        <end position="298"/>
    </location>
</feature>
<dbReference type="InterPro" id="IPR053208">
    <property type="entry name" value="GMC_Oxidoreductase_CD"/>
</dbReference>
<accession>A0A1B8GE28</accession>
<dbReference type="CDD" id="cd09630">
    <property type="entry name" value="CDH_like_cytochrome"/>
    <property type="match status" value="1"/>
</dbReference>
<dbReference type="Proteomes" id="UP000091956">
    <property type="component" value="Unassembled WGS sequence"/>
</dbReference>
<keyword evidence="2" id="KW-0732">Signal</keyword>
<dbReference type="PANTHER" id="PTHR47190">
    <property type="entry name" value="DEHYDROGENASE, PUTATIVE-RELATED"/>
    <property type="match status" value="1"/>
</dbReference>
<feature type="compositionally biased region" description="Acidic residues" evidence="1">
    <location>
        <begin position="288"/>
        <end position="298"/>
    </location>
</feature>
<dbReference type="PANTHER" id="PTHR47190:SF1">
    <property type="entry name" value="GLUCOSE-METHANOL-CHOLINE OXIDOREDUCTASE N-TERMINAL DOMAIN-CONTAINING PROTEIN"/>
    <property type="match status" value="1"/>
</dbReference>